<comment type="similarity">
    <text evidence="2 13">Belongs to the peptidase M1 family.</text>
</comment>
<feature type="active site" description="Proton acceptor" evidence="10">
    <location>
        <position position="336"/>
    </location>
</feature>
<reference evidence="17" key="1">
    <citation type="submission" date="2022-01" db="EMBL/GenBank/DDBJ databases">
        <authorList>
            <person name="King R."/>
        </authorList>
    </citation>
    <scope>NUCLEOTIDE SEQUENCE</scope>
</reference>
<dbReference type="CDD" id="cd09601">
    <property type="entry name" value="M1_APN-Q_like"/>
    <property type="match status" value="1"/>
</dbReference>
<evidence type="ECO:0000259" key="16">
    <source>
        <dbReference type="Pfam" id="PF17900"/>
    </source>
</evidence>
<evidence type="ECO:0000256" key="1">
    <source>
        <dbReference type="ARBA" id="ARBA00004609"/>
    </source>
</evidence>
<dbReference type="GO" id="GO:0006508">
    <property type="term" value="P:proteolysis"/>
    <property type="evidence" value="ECO:0007669"/>
    <property type="project" value="UniProtKB-KW"/>
</dbReference>
<accession>A0A9N9WP71</accession>
<reference evidence="17" key="2">
    <citation type="submission" date="2022-10" db="EMBL/GenBank/DDBJ databases">
        <authorList>
            <consortium name="ENA_rothamsted_submissions"/>
            <consortium name="culmorum"/>
            <person name="King R."/>
        </authorList>
    </citation>
    <scope>NUCLEOTIDE SEQUENCE</scope>
</reference>
<dbReference type="InterPro" id="IPR014782">
    <property type="entry name" value="Peptidase_M1_dom"/>
</dbReference>
<sequence>MSCYNIKNLIYLTLLNLIINYYSNVDATSHRLHQNAYPIKYNIRIKVHPEKNIELYEARVKIQIKIQEPSDKITLHSKVLQSITNITVLDVDSKIAHNASYKFESDKDFLIVNLPYKMNKDSEIVLKFYYNSTLKRIDSNSIVKRGFMITSYKEPDGRNESMISTGFSPFYARQCFPCFDEPSFKALFRLEIEHHELYNAVSNMPVESRVNIKGNDNFVRTRFEVTPKMSTYLVAIFVSKLKAYPVKNSSVPQTVYARSSKTKNEYLKFMINNLGKILQTFENLFQMPFSLPKLDHLVVPNYYSALENWGAIGYSENYLNDKFSHKYWNISVLFHEIAHHYFGNLVTPKWWSYTWLKEGFAEFYECEVEELLFPNYKNQLDFSVYYKQNDAFETDSVEETKSLNFYEESPIKVLEKFATFTYHKGAMIIRMFKHAFGADTWEKGIRYYLQINQHNSTEPKDLHVAIQKAYDEDNPKNSLDISKVMDLWENRNGFPNISVSLVNGNLRLTQENDFHPDLIYQVPITYSTSSDPNFNNLSTKFWMTTRTIEIKIFKDDWIIFNNQQVGYYKVYYDENLWNRIIDQFLANHRVINIINRMTLINALAEAVKSEMLDATFLLRLFKYFKHEDNIDIIKTAADPLWYLFSIQTLKPTNEYNQLKSELKITYTIAYEKIKHDELYEAIHNIACHLNVKSCTTDAINKMLLDFKIHGINIDPLHSYCNALQHANDSVVEMFYDFREPIIDKHENHTFFSDITCIQNPKLFKKSLNIFFENENHKKYFKEPPYMDPEKLFAGWTMTDATREGFISFLETNLKKLASESPELFSDLLFYGRNTFENDSERKQLRKIKKNAQKINSRINDEDLI</sequence>
<dbReference type="PANTHER" id="PTHR11533:SF299">
    <property type="entry name" value="AMINOPEPTIDASE"/>
    <property type="match status" value="1"/>
</dbReference>
<evidence type="ECO:0000256" key="7">
    <source>
        <dbReference type="ARBA" id="ARBA00022833"/>
    </source>
</evidence>
<evidence type="ECO:0000256" key="9">
    <source>
        <dbReference type="ARBA" id="ARBA00023288"/>
    </source>
</evidence>
<dbReference type="Pfam" id="PF11838">
    <property type="entry name" value="ERAP1_C"/>
    <property type="match status" value="1"/>
</dbReference>
<dbReference type="InterPro" id="IPR045357">
    <property type="entry name" value="Aminopeptidase_N-like_N"/>
</dbReference>
<organism evidence="17 18">
    <name type="scientific">Chironomus riparius</name>
    <dbReference type="NCBI Taxonomy" id="315576"/>
    <lineage>
        <taxon>Eukaryota</taxon>
        <taxon>Metazoa</taxon>
        <taxon>Ecdysozoa</taxon>
        <taxon>Arthropoda</taxon>
        <taxon>Hexapoda</taxon>
        <taxon>Insecta</taxon>
        <taxon>Pterygota</taxon>
        <taxon>Neoptera</taxon>
        <taxon>Endopterygota</taxon>
        <taxon>Diptera</taxon>
        <taxon>Nematocera</taxon>
        <taxon>Chironomoidea</taxon>
        <taxon>Chironomidae</taxon>
        <taxon>Chironominae</taxon>
        <taxon>Chironomus</taxon>
    </lineage>
</organism>
<dbReference type="GO" id="GO:0005737">
    <property type="term" value="C:cytoplasm"/>
    <property type="evidence" value="ECO:0007669"/>
    <property type="project" value="TreeGrafter"/>
</dbReference>
<feature type="domain" description="Peptidase M1 membrane alanine aminopeptidase" evidence="14">
    <location>
        <begin position="270"/>
        <end position="488"/>
    </location>
</feature>
<feature type="binding site" evidence="11">
    <location>
        <position position="358"/>
    </location>
    <ligand>
        <name>Zn(2+)</name>
        <dbReference type="ChEBI" id="CHEBI:29105"/>
        <note>catalytic</note>
    </ligand>
</feature>
<feature type="domain" description="Aminopeptidase N-like N-terminal" evidence="16">
    <location>
        <begin position="38"/>
        <end position="233"/>
    </location>
</feature>
<dbReference type="PRINTS" id="PR00756">
    <property type="entry name" value="ALADIPTASE"/>
</dbReference>
<keyword evidence="3" id="KW-0472">Membrane</keyword>
<keyword evidence="3" id="KW-0336">GPI-anchor</keyword>
<dbReference type="InterPro" id="IPR027268">
    <property type="entry name" value="Peptidase_M4/M1_CTD_sf"/>
</dbReference>
<dbReference type="Gene3D" id="2.60.40.1730">
    <property type="entry name" value="tricorn interacting facor f3 domain"/>
    <property type="match status" value="1"/>
</dbReference>
<keyword evidence="18" id="KW-1185">Reference proteome</keyword>
<evidence type="ECO:0000256" key="2">
    <source>
        <dbReference type="ARBA" id="ARBA00010136"/>
    </source>
</evidence>
<evidence type="ECO:0000256" key="10">
    <source>
        <dbReference type="PIRSR" id="PIRSR634016-1"/>
    </source>
</evidence>
<dbReference type="InterPro" id="IPR042097">
    <property type="entry name" value="Aminopeptidase_N-like_N_sf"/>
</dbReference>
<keyword evidence="6 13" id="KW-0378">Hydrolase</keyword>
<feature type="binding site" evidence="11">
    <location>
        <position position="339"/>
    </location>
    <ligand>
        <name>Zn(2+)</name>
        <dbReference type="ChEBI" id="CHEBI:29105"/>
        <note>catalytic</note>
    </ligand>
</feature>
<dbReference type="InterPro" id="IPR050344">
    <property type="entry name" value="Peptidase_M1_aminopeptidases"/>
</dbReference>
<gene>
    <name evidence="17" type="ORF">CHIRRI_LOCUS3843</name>
</gene>
<keyword evidence="8 13" id="KW-0482">Metalloprotease</keyword>
<dbReference type="PANTHER" id="PTHR11533">
    <property type="entry name" value="PROTEASE M1 ZINC METALLOPROTEASE"/>
    <property type="match status" value="1"/>
</dbReference>
<dbReference type="SUPFAM" id="SSF63737">
    <property type="entry name" value="Leukotriene A4 hydrolase N-terminal domain"/>
    <property type="match status" value="1"/>
</dbReference>
<feature type="domain" description="ERAP1-like C-terminal" evidence="15">
    <location>
        <begin position="557"/>
        <end position="848"/>
    </location>
</feature>
<evidence type="ECO:0000256" key="3">
    <source>
        <dbReference type="ARBA" id="ARBA00022622"/>
    </source>
</evidence>
<keyword evidence="3" id="KW-0325">Glycoprotein</keyword>
<dbReference type="Pfam" id="PF17900">
    <property type="entry name" value="Peptidase_M1_N"/>
    <property type="match status" value="1"/>
</dbReference>
<dbReference type="GO" id="GO:0070006">
    <property type="term" value="F:metalloaminopeptidase activity"/>
    <property type="evidence" value="ECO:0007669"/>
    <property type="project" value="TreeGrafter"/>
</dbReference>
<comment type="subcellular location">
    <subcellularLocation>
        <location evidence="1">Cell membrane</location>
        <topology evidence="1">Lipid-anchor</topology>
        <topology evidence="1">GPI-anchor</topology>
    </subcellularLocation>
</comment>
<dbReference type="InterPro" id="IPR034016">
    <property type="entry name" value="M1_APN-typ"/>
</dbReference>
<dbReference type="EMBL" id="OU895877">
    <property type="protein sequence ID" value="CAG9800906.1"/>
    <property type="molecule type" value="Genomic_DNA"/>
</dbReference>
<dbReference type="Pfam" id="PF01433">
    <property type="entry name" value="Peptidase_M1"/>
    <property type="match status" value="1"/>
</dbReference>
<evidence type="ECO:0000313" key="18">
    <source>
        <dbReference type="Proteomes" id="UP001153620"/>
    </source>
</evidence>
<evidence type="ECO:0000256" key="13">
    <source>
        <dbReference type="RuleBase" id="RU364040"/>
    </source>
</evidence>
<evidence type="ECO:0000256" key="4">
    <source>
        <dbReference type="ARBA" id="ARBA00022670"/>
    </source>
</evidence>
<dbReference type="GO" id="GO:0043171">
    <property type="term" value="P:peptide catabolic process"/>
    <property type="evidence" value="ECO:0007669"/>
    <property type="project" value="TreeGrafter"/>
</dbReference>
<evidence type="ECO:0000256" key="5">
    <source>
        <dbReference type="ARBA" id="ARBA00022723"/>
    </source>
</evidence>
<protein>
    <recommendedName>
        <fullName evidence="13">Aminopeptidase</fullName>
        <ecNumber evidence="13">3.4.11.-</ecNumber>
    </recommendedName>
</protein>
<dbReference type="GO" id="GO:0008270">
    <property type="term" value="F:zinc ion binding"/>
    <property type="evidence" value="ECO:0007669"/>
    <property type="project" value="UniProtKB-UniRule"/>
</dbReference>
<dbReference type="EC" id="3.4.11.-" evidence="13"/>
<dbReference type="Gene3D" id="1.25.50.20">
    <property type="match status" value="1"/>
</dbReference>
<dbReference type="GO" id="GO:0005886">
    <property type="term" value="C:plasma membrane"/>
    <property type="evidence" value="ECO:0007669"/>
    <property type="project" value="UniProtKB-SubCell"/>
</dbReference>
<keyword evidence="9" id="KW-0449">Lipoprotein</keyword>
<evidence type="ECO:0000256" key="6">
    <source>
        <dbReference type="ARBA" id="ARBA00022801"/>
    </source>
</evidence>
<dbReference type="GO" id="GO:0005615">
    <property type="term" value="C:extracellular space"/>
    <property type="evidence" value="ECO:0007669"/>
    <property type="project" value="TreeGrafter"/>
</dbReference>
<dbReference type="Gene3D" id="1.10.390.10">
    <property type="entry name" value="Neutral Protease Domain 2"/>
    <property type="match status" value="1"/>
</dbReference>
<feature type="binding site" evidence="11">
    <location>
        <position position="335"/>
    </location>
    <ligand>
        <name>Zn(2+)</name>
        <dbReference type="ChEBI" id="CHEBI:29105"/>
        <note>catalytic</note>
    </ligand>
</feature>
<dbReference type="GO" id="GO:0042277">
    <property type="term" value="F:peptide binding"/>
    <property type="evidence" value="ECO:0007669"/>
    <property type="project" value="TreeGrafter"/>
</dbReference>
<evidence type="ECO:0000256" key="8">
    <source>
        <dbReference type="ARBA" id="ARBA00023049"/>
    </source>
</evidence>
<keyword evidence="5 11" id="KW-0479">Metal-binding</keyword>
<feature type="site" description="Transition state stabilizer" evidence="12">
    <location>
        <position position="422"/>
    </location>
</feature>
<dbReference type="SUPFAM" id="SSF55486">
    <property type="entry name" value="Metalloproteases ('zincins'), catalytic domain"/>
    <property type="match status" value="1"/>
</dbReference>
<dbReference type="InterPro" id="IPR001930">
    <property type="entry name" value="Peptidase_M1"/>
</dbReference>
<dbReference type="OrthoDB" id="10031169at2759"/>
<name>A0A9N9WP71_9DIPT</name>
<dbReference type="Gene3D" id="2.60.40.1910">
    <property type="match status" value="1"/>
</dbReference>
<dbReference type="GO" id="GO:0098552">
    <property type="term" value="C:side of membrane"/>
    <property type="evidence" value="ECO:0007669"/>
    <property type="project" value="UniProtKB-KW"/>
</dbReference>
<evidence type="ECO:0000256" key="12">
    <source>
        <dbReference type="PIRSR" id="PIRSR634016-4"/>
    </source>
</evidence>
<dbReference type="InterPro" id="IPR024571">
    <property type="entry name" value="ERAP1-like_C_dom"/>
</dbReference>
<keyword evidence="4 13" id="KW-0645">Protease</keyword>
<evidence type="ECO:0000259" key="15">
    <source>
        <dbReference type="Pfam" id="PF11838"/>
    </source>
</evidence>
<dbReference type="AlphaFoldDB" id="A0A9N9WP71"/>
<comment type="cofactor">
    <cofactor evidence="11 13">
        <name>Zn(2+)</name>
        <dbReference type="ChEBI" id="CHEBI:29105"/>
    </cofactor>
    <text evidence="11 13">Binds 1 zinc ion per subunit.</text>
</comment>
<keyword evidence="7 11" id="KW-0862">Zinc</keyword>
<evidence type="ECO:0000259" key="14">
    <source>
        <dbReference type="Pfam" id="PF01433"/>
    </source>
</evidence>
<evidence type="ECO:0000256" key="11">
    <source>
        <dbReference type="PIRSR" id="PIRSR634016-3"/>
    </source>
</evidence>
<dbReference type="Proteomes" id="UP001153620">
    <property type="component" value="Chromosome 1"/>
</dbReference>
<evidence type="ECO:0000313" key="17">
    <source>
        <dbReference type="EMBL" id="CAG9800906.1"/>
    </source>
</evidence>
<keyword evidence="13" id="KW-0031">Aminopeptidase</keyword>
<proteinExistence type="inferred from homology"/>